<dbReference type="EMBL" id="VSSQ01002418">
    <property type="protein sequence ID" value="MPM15284.1"/>
    <property type="molecule type" value="Genomic_DNA"/>
</dbReference>
<dbReference type="GO" id="GO:0015288">
    <property type="term" value="F:porin activity"/>
    <property type="evidence" value="ECO:0007669"/>
    <property type="project" value="TreeGrafter"/>
</dbReference>
<proteinExistence type="predicted"/>
<evidence type="ECO:0000256" key="2">
    <source>
        <dbReference type="ARBA" id="ARBA00022448"/>
    </source>
</evidence>
<dbReference type="Gene3D" id="1.20.1600.10">
    <property type="entry name" value="Outer membrane efflux proteins (OEP)"/>
    <property type="match status" value="1"/>
</dbReference>
<protein>
    <recommendedName>
        <fullName evidence="8">Outer membrane efflux protein</fullName>
    </recommendedName>
</protein>
<dbReference type="Pfam" id="PF02321">
    <property type="entry name" value="OEP"/>
    <property type="match status" value="1"/>
</dbReference>
<keyword evidence="6" id="KW-0998">Cell outer membrane</keyword>
<dbReference type="InterPro" id="IPR051906">
    <property type="entry name" value="TolC-like"/>
</dbReference>
<evidence type="ECO:0008006" key="8">
    <source>
        <dbReference type="Google" id="ProtNLM"/>
    </source>
</evidence>
<dbReference type="SUPFAM" id="SSF56954">
    <property type="entry name" value="Outer membrane efflux proteins (OEP)"/>
    <property type="match status" value="1"/>
</dbReference>
<dbReference type="InterPro" id="IPR003423">
    <property type="entry name" value="OMP_efflux"/>
</dbReference>
<evidence type="ECO:0000313" key="7">
    <source>
        <dbReference type="EMBL" id="MPM15284.1"/>
    </source>
</evidence>
<keyword evidence="2" id="KW-0813">Transport</keyword>
<dbReference type="GO" id="GO:0009279">
    <property type="term" value="C:cell outer membrane"/>
    <property type="evidence" value="ECO:0007669"/>
    <property type="project" value="UniProtKB-SubCell"/>
</dbReference>
<reference evidence="7" key="1">
    <citation type="submission" date="2019-08" db="EMBL/GenBank/DDBJ databases">
        <authorList>
            <person name="Kucharzyk K."/>
            <person name="Murdoch R.W."/>
            <person name="Higgins S."/>
            <person name="Loffler F."/>
        </authorList>
    </citation>
    <scope>NUCLEOTIDE SEQUENCE</scope>
</reference>
<evidence type="ECO:0000256" key="5">
    <source>
        <dbReference type="ARBA" id="ARBA00023136"/>
    </source>
</evidence>
<evidence type="ECO:0000256" key="1">
    <source>
        <dbReference type="ARBA" id="ARBA00004442"/>
    </source>
</evidence>
<keyword evidence="5" id="KW-0472">Membrane</keyword>
<dbReference type="GO" id="GO:0015562">
    <property type="term" value="F:efflux transmembrane transporter activity"/>
    <property type="evidence" value="ECO:0007669"/>
    <property type="project" value="InterPro"/>
</dbReference>
<dbReference type="PANTHER" id="PTHR30026:SF20">
    <property type="entry name" value="OUTER MEMBRANE PROTEIN TOLC"/>
    <property type="match status" value="1"/>
</dbReference>
<dbReference type="PANTHER" id="PTHR30026">
    <property type="entry name" value="OUTER MEMBRANE PROTEIN TOLC"/>
    <property type="match status" value="1"/>
</dbReference>
<keyword evidence="4" id="KW-0812">Transmembrane</keyword>
<organism evidence="7">
    <name type="scientific">bioreactor metagenome</name>
    <dbReference type="NCBI Taxonomy" id="1076179"/>
    <lineage>
        <taxon>unclassified sequences</taxon>
        <taxon>metagenomes</taxon>
        <taxon>ecological metagenomes</taxon>
    </lineage>
</organism>
<keyword evidence="3" id="KW-1134">Transmembrane beta strand</keyword>
<evidence type="ECO:0000256" key="4">
    <source>
        <dbReference type="ARBA" id="ARBA00022692"/>
    </source>
</evidence>
<evidence type="ECO:0000256" key="3">
    <source>
        <dbReference type="ARBA" id="ARBA00022452"/>
    </source>
</evidence>
<accession>A0A644XMJ2</accession>
<dbReference type="AlphaFoldDB" id="A0A644XMJ2"/>
<evidence type="ECO:0000256" key="6">
    <source>
        <dbReference type="ARBA" id="ARBA00023237"/>
    </source>
</evidence>
<gene>
    <name evidence="7" type="ORF">SDC9_61652</name>
</gene>
<comment type="subcellular location">
    <subcellularLocation>
        <location evidence="1">Cell outer membrane</location>
    </subcellularLocation>
</comment>
<comment type="caution">
    <text evidence="7">The sequence shown here is derived from an EMBL/GenBank/DDBJ whole genome shotgun (WGS) entry which is preliminary data.</text>
</comment>
<dbReference type="GO" id="GO:1990281">
    <property type="term" value="C:efflux pump complex"/>
    <property type="evidence" value="ECO:0007669"/>
    <property type="project" value="TreeGrafter"/>
</dbReference>
<name>A0A644XMJ2_9ZZZZ</name>
<sequence>MKHIFIVLLTVVFCSGVNGQTISIEDCQSMAKENYPQILQYGLIDKSTNFKTEILNTNYLPQISLSAKYTYQSDVTSIPITIPGMTINPPGKDQYGVTLMVDQLIWDGGSTSIQKKISKEQAIVDKRRLDSDIYLLRERVNELYFGIKLLESQININSILIKDLDRSRADIKSLISSGMANLSDLNLFEAEFIAAKQKESDLKNMKSGFAKMLSAMIGKNVCEGYEFIMPEDVKISLDDQNMRFEIDWMDSQISNLENQKRLVSSKSLPKLGAFIQLGYSKPGLNMLKDELNEYYYAGARLTWNIGSFYTKKRETSLIKINQQSIENQKQIFQYNINLKKSQHVSDIARLEATLVDDAALIRLREEIVNSSKIKVESGVCSISDYIKDINKLDIARQSKASHQIELLKIKYQYSFNLNK</sequence>